<gene>
    <name evidence="2" type="ORF">SAMN05421786_101523</name>
</gene>
<dbReference type="EMBL" id="FTOL01000001">
    <property type="protein sequence ID" value="SIS61604.1"/>
    <property type="molecule type" value="Genomic_DNA"/>
</dbReference>
<evidence type="ECO:0000259" key="1">
    <source>
        <dbReference type="Pfam" id="PF10077"/>
    </source>
</evidence>
<evidence type="ECO:0000313" key="2">
    <source>
        <dbReference type="EMBL" id="SIS61604.1"/>
    </source>
</evidence>
<sequence length="255" mass="29506">MNNSAKIEENDLYNYNLYKAANTLWYFNELIHAGFSGYNSVKFKNKEGVYVWLEKVNIEDIYFVGELAENGISQQVLINDVIDWMIIEDGRLIGGYTIRHYRDTLDEDTKVSFDNDFGVKIDDGNDFFKPDLVTPEGAIITIENFYSEKNLMGVLSCKDFMEEAKHLLEERSVNVTEELQLEIAGTLKASFIEDLESNGFPSFNNIERNFILMEKHDNKCLIREKVIYPDGVTVNNTLWVAYSEAQEWKVLNNIE</sequence>
<keyword evidence="3" id="KW-1185">Reference proteome</keyword>
<organism evidence="2 3">
    <name type="scientific">Chryseobacterium ureilyticum</name>
    <dbReference type="NCBI Taxonomy" id="373668"/>
    <lineage>
        <taxon>Bacteria</taxon>
        <taxon>Pseudomonadati</taxon>
        <taxon>Bacteroidota</taxon>
        <taxon>Flavobacteriia</taxon>
        <taxon>Flavobacteriales</taxon>
        <taxon>Weeksellaceae</taxon>
        <taxon>Chryseobacterium group</taxon>
        <taxon>Chryseobacterium</taxon>
    </lineage>
</organism>
<feature type="domain" description="DUF2314" evidence="1">
    <location>
        <begin position="50"/>
        <end position="119"/>
    </location>
</feature>
<dbReference type="OrthoDB" id="884440at2"/>
<dbReference type="RefSeq" id="WP_076549674.1">
    <property type="nucleotide sequence ID" value="NZ_FTOL01000001.1"/>
</dbReference>
<dbReference type="InterPro" id="IPR018756">
    <property type="entry name" value="DUF2314"/>
</dbReference>
<dbReference type="STRING" id="373668.SAMN05421786_101523"/>
<protein>
    <recommendedName>
        <fullName evidence="1">DUF2314 domain-containing protein</fullName>
    </recommendedName>
</protein>
<dbReference type="AlphaFoldDB" id="A0A1N7KJB6"/>
<dbReference type="Proteomes" id="UP000186744">
    <property type="component" value="Unassembled WGS sequence"/>
</dbReference>
<reference evidence="3" key="1">
    <citation type="submission" date="2017-01" db="EMBL/GenBank/DDBJ databases">
        <authorList>
            <person name="Varghese N."/>
            <person name="Submissions S."/>
        </authorList>
    </citation>
    <scope>NUCLEOTIDE SEQUENCE [LARGE SCALE GENOMIC DNA]</scope>
    <source>
        <strain evidence="3">DSM 18017</strain>
    </source>
</reference>
<accession>A0A1N7KJB6</accession>
<evidence type="ECO:0000313" key="3">
    <source>
        <dbReference type="Proteomes" id="UP000186744"/>
    </source>
</evidence>
<proteinExistence type="predicted"/>
<dbReference type="Pfam" id="PF10077">
    <property type="entry name" value="DUF2314"/>
    <property type="match status" value="1"/>
</dbReference>
<name>A0A1N7KJB6_9FLAO</name>